<evidence type="ECO:0000313" key="6">
    <source>
        <dbReference type="EMBL" id="KPM44597.1"/>
    </source>
</evidence>
<comment type="catalytic activity">
    <reaction evidence="1">
        <text>Hydrolysis of terminal, non-reducing alpha-D-galactose residues in alpha-D-galactosides, including galactose oligosaccharides, galactomannans and galactolipids.</text>
        <dbReference type="EC" id="3.2.1.22"/>
    </reaction>
</comment>
<protein>
    <recommendedName>
        <fullName evidence="2">alpha-galactosidase</fullName>
        <ecNumber evidence="2">3.2.1.22</ecNumber>
    </recommendedName>
</protein>
<evidence type="ECO:0000256" key="3">
    <source>
        <dbReference type="SAM" id="MobiDB-lite"/>
    </source>
</evidence>
<dbReference type="Proteomes" id="UP000050424">
    <property type="component" value="Unassembled WGS sequence"/>
</dbReference>
<accession>A0A0P7BVY5</accession>
<evidence type="ECO:0000256" key="4">
    <source>
        <dbReference type="SAM" id="Phobius"/>
    </source>
</evidence>
<comment type="caution">
    <text evidence="6">The sequence shown here is derived from an EMBL/GenBank/DDBJ whole genome shotgun (WGS) entry which is preliminary data.</text>
</comment>
<dbReference type="SUPFAM" id="SSF51445">
    <property type="entry name" value="(Trans)glycosidases"/>
    <property type="match status" value="1"/>
</dbReference>
<dbReference type="AlphaFoldDB" id="A0A0P7BVY5"/>
<feature type="transmembrane region" description="Helical" evidence="4">
    <location>
        <begin position="34"/>
        <end position="55"/>
    </location>
</feature>
<keyword evidence="4" id="KW-1133">Transmembrane helix</keyword>
<evidence type="ECO:0000256" key="1">
    <source>
        <dbReference type="ARBA" id="ARBA00001255"/>
    </source>
</evidence>
<feature type="region of interest" description="Disordered" evidence="3">
    <location>
        <begin position="58"/>
        <end position="84"/>
    </location>
</feature>
<keyword evidence="4" id="KW-0812">Transmembrane</keyword>
<dbReference type="InterPro" id="IPR013785">
    <property type="entry name" value="Aldolase_TIM"/>
</dbReference>
<dbReference type="Pfam" id="PF03537">
    <property type="entry name" value="Glyco_hydro_114"/>
    <property type="match status" value="1"/>
</dbReference>
<sequence>MSTTEAGSTSAVLTEAKPAAAGKSKAAWPLWKKLALAGVALIVVIALAVGLGVGLTRGKDGDDSDSDGDDSGDSDSDNSTADSSVWQPAVGASWQIILKYPIVLIDDSTEDLEPDTDIWDLDLYDNDKTVFDALRDAGKHVICYFSAGSWEDWRDDADDFAKSDLGKGLDGWEGENWLNVSSPNVRSIMKTRIKLASDKGCSAIDPDNVDGYQNDNGLGLTKADAVSYIKFLSAEAAQYNMSTGLKNAGDIIDDVLDYVHFSVNEQCIQYSECETFAAFIDADKPVFNIEYPDKAPKVSDKEKAVICSHAGKAKGSDKFSKVIKKMILDGWVEYCGSSETYATKTDTS</sequence>
<reference evidence="6 7" key="1">
    <citation type="submission" date="2015-09" db="EMBL/GenBank/DDBJ databases">
        <title>Draft genome of a European isolate of the apple canker pathogen Neonectria ditissima.</title>
        <authorList>
            <person name="Gomez-Cortecero A."/>
            <person name="Harrison R.J."/>
            <person name="Armitage A.D."/>
        </authorList>
    </citation>
    <scope>NUCLEOTIDE SEQUENCE [LARGE SCALE GENOMIC DNA]</scope>
    <source>
        <strain evidence="6 7">R09/05</strain>
    </source>
</reference>
<dbReference type="GO" id="GO:0004557">
    <property type="term" value="F:alpha-galactosidase activity"/>
    <property type="evidence" value="ECO:0007669"/>
    <property type="project" value="UniProtKB-EC"/>
</dbReference>
<feature type="compositionally biased region" description="Acidic residues" evidence="3">
    <location>
        <begin position="62"/>
        <end position="76"/>
    </location>
</feature>
<feature type="domain" description="Glycoside-hydrolase family GH114 TIM-barrel" evidence="5">
    <location>
        <begin position="93"/>
        <end position="331"/>
    </location>
</feature>
<name>A0A0P7BVY5_9HYPO</name>
<dbReference type="InterPro" id="IPR017853">
    <property type="entry name" value="GH"/>
</dbReference>
<organism evidence="6 7">
    <name type="scientific">Neonectria ditissima</name>
    <dbReference type="NCBI Taxonomy" id="78410"/>
    <lineage>
        <taxon>Eukaryota</taxon>
        <taxon>Fungi</taxon>
        <taxon>Dikarya</taxon>
        <taxon>Ascomycota</taxon>
        <taxon>Pezizomycotina</taxon>
        <taxon>Sordariomycetes</taxon>
        <taxon>Hypocreomycetidae</taxon>
        <taxon>Hypocreales</taxon>
        <taxon>Nectriaceae</taxon>
        <taxon>Neonectria</taxon>
    </lineage>
</organism>
<dbReference type="OrthoDB" id="2108802at2759"/>
<dbReference type="InterPro" id="IPR004352">
    <property type="entry name" value="GH114_TIM-barrel"/>
</dbReference>
<gene>
    <name evidence="6" type="ORF">AK830_g1964</name>
</gene>
<dbReference type="PANTHER" id="PTHR35273">
    <property type="entry name" value="ALPHA-1,4 POLYGALACTOSAMINIDASE, PUTATIVE (AFU_ORTHOLOGUE AFUA_3G07890)-RELATED"/>
    <property type="match status" value="1"/>
</dbReference>
<dbReference type="EMBL" id="LKCW01000017">
    <property type="protein sequence ID" value="KPM44597.1"/>
    <property type="molecule type" value="Genomic_DNA"/>
</dbReference>
<evidence type="ECO:0000313" key="7">
    <source>
        <dbReference type="Proteomes" id="UP000050424"/>
    </source>
</evidence>
<evidence type="ECO:0000256" key="2">
    <source>
        <dbReference type="ARBA" id="ARBA00012755"/>
    </source>
</evidence>
<dbReference type="EC" id="3.2.1.22" evidence="2"/>
<dbReference type="Gene3D" id="3.20.20.70">
    <property type="entry name" value="Aldolase class I"/>
    <property type="match status" value="1"/>
</dbReference>
<dbReference type="STRING" id="78410.A0A0P7BVY5"/>
<keyword evidence="7" id="KW-1185">Reference proteome</keyword>
<proteinExistence type="predicted"/>
<evidence type="ECO:0000259" key="5">
    <source>
        <dbReference type="Pfam" id="PF03537"/>
    </source>
</evidence>
<keyword evidence="4" id="KW-0472">Membrane</keyword>
<dbReference type="PANTHER" id="PTHR35273:SF2">
    <property type="entry name" value="ALPHA-GALACTOSIDASE"/>
    <property type="match status" value="1"/>
</dbReference>